<dbReference type="CDD" id="cd04301">
    <property type="entry name" value="NAT_SF"/>
    <property type="match status" value="1"/>
</dbReference>
<gene>
    <name evidence="2" type="ORF">AMD00_05605</name>
</gene>
<dbReference type="STRING" id="263475.AMD00_05605"/>
<dbReference type="Pfam" id="PF13673">
    <property type="entry name" value="Acetyltransf_10"/>
    <property type="match status" value="1"/>
</dbReference>
<dbReference type="Proteomes" id="UP000036867">
    <property type="component" value="Unassembled WGS sequence"/>
</dbReference>
<comment type="caution">
    <text evidence="2">The sequence shown here is derived from an EMBL/GenBank/DDBJ whole genome shotgun (WGS) entry which is preliminary data.</text>
</comment>
<organism evidence="2 3">
    <name type="scientific">Viridibacillus arvi</name>
    <dbReference type="NCBI Taxonomy" id="263475"/>
    <lineage>
        <taxon>Bacteria</taxon>
        <taxon>Bacillati</taxon>
        <taxon>Bacillota</taxon>
        <taxon>Bacilli</taxon>
        <taxon>Bacillales</taxon>
        <taxon>Caryophanaceae</taxon>
        <taxon>Viridibacillus</taxon>
    </lineage>
</organism>
<evidence type="ECO:0000259" key="1">
    <source>
        <dbReference type="PROSITE" id="PS51186"/>
    </source>
</evidence>
<protein>
    <recommendedName>
        <fullName evidence="1">N-acetyltransferase domain-containing protein</fullName>
    </recommendedName>
</protein>
<evidence type="ECO:0000313" key="2">
    <source>
        <dbReference type="EMBL" id="KOO51906.1"/>
    </source>
</evidence>
<dbReference type="InterPro" id="IPR016181">
    <property type="entry name" value="Acyl_CoA_acyltransferase"/>
</dbReference>
<feature type="domain" description="N-acetyltransferase" evidence="1">
    <location>
        <begin position="5"/>
        <end position="159"/>
    </location>
</feature>
<reference evidence="3" key="1">
    <citation type="submission" date="2015-08" db="EMBL/GenBank/DDBJ databases">
        <title>Fjat-10028 dsm 16317.</title>
        <authorList>
            <person name="Liu B."/>
            <person name="Wang J."/>
            <person name="Zhu Y."/>
            <person name="Liu G."/>
            <person name="Chen Q."/>
            <person name="Chen Z."/>
            <person name="Lan J."/>
            <person name="Che J."/>
            <person name="Ge C."/>
            <person name="Shi H."/>
            <person name="Pan Z."/>
            <person name="Liu X."/>
        </authorList>
    </citation>
    <scope>NUCLEOTIDE SEQUENCE [LARGE SCALE GENOMIC DNA]</scope>
    <source>
        <strain evidence="3">DSM 16317</strain>
    </source>
</reference>
<accession>A0A0M0LLM9</accession>
<dbReference type="InterPro" id="IPR000182">
    <property type="entry name" value="GNAT_dom"/>
</dbReference>
<dbReference type="RefSeq" id="WP_053416074.1">
    <property type="nucleotide sequence ID" value="NZ_JBCMHV010000049.1"/>
</dbReference>
<sequence length="168" mass="19648">MPKPITLRIATNKDLAALHKIQVAAFMPLLIKYNDLETNPANEPIEKLANRIAETYSDYYVICYGQNMAGGIRVVTRENNRARISPIYIHPVFQGKGIAQEVFKQIEHKYNKTRQWELDTIKQEKRNCYFYEKLGYSKTGLEVEINSEMTLIRYLKRTEKSKDSKREV</sequence>
<keyword evidence="3" id="KW-1185">Reference proteome</keyword>
<dbReference type="GeneID" id="301135579"/>
<dbReference type="Gene3D" id="3.40.630.30">
    <property type="match status" value="1"/>
</dbReference>
<proteinExistence type="predicted"/>
<dbReference type="EMBL" id="LILB01000001">
    <property type="protein sequence ID" value="KOO51906.1"/>
    <property type="molecule type" value="Genomic_DNA"/>
</dbReference>
<dbReference type="OrthoDB" id="9786032at2"/>
<evidence type="ECO:0000313" key="3">
    <source>
        <dbReference type="Proteomes" id="UP000036867"/>
    </source>
</evidence>
<dbReference type="PROSITE" id="PS51186">
    <property type="entry name" value="GNAT"/>
    <property type="match status" value="1"/>
</dbReference>
<dbReference type="SUPFAM" id="SSF55729">
    <property type="entry name" value="Acyl-CoA N-acyltransferases (Nat)"/>
    <property type="match status" value="1"/>
</dbReference>
<dbReference type="GO" id="GO:0016747">
    <property type="term" value="F:acyltransferase activity, transferring groups other than amino-acyl groups"/>
    <property type="evidence" value="ECO:0007669"/>
    <property type="project" value="InterPro"/>
</dbReference>
<dbReference type="AlphaFoldDB" id="A0A0M0LLM9"/>
<name>A0A0M0LLM9_9BACL</name>